<evidence type="ECO:0000313" key="6">
    <source>
        <dbReference type="Proteomes" id="UP000314294"/>
    </source>
</evidence>
<accession>A0A4Z2H6I3</accession>
<feature type="compositionally biased region" description="Polar residues" evidence="4">
    <location>
        <begin position="16"/>
        <end position="26"/>
    </location>
</feature>
<keyword evidence="3" id="KW-0539">Nucleus</keyword>
<feature type="compositionally biased region" description="Basic and acidic residues" evidence="4">
    <location>
        <begin position="127"/>
        <end position="145"/>
    </location>
</feature>
<evidence type="ECO:0000256" key="2">
    <source>
        <dbReference type="ARBA" id="ARBA00022553"/>
    </source>
</evidence>
<keyword evidence="6" id="KW-1185">Reference proteome</keyword>
<evidence type="ECO:0000313" key="5">
    <source>
        <dbReference type="EMBL" id="TNN61346.1"/>
    </source>
</evidence>
<gene>
    <name evidence="5" type="primary">CLSPN_1</name>
    <name evidence="5" type="ORF">EYF80_028363</name>
</gene>
<evidence type="ECO:0000256" key="4">
    <source>
        <dbReference type="SAM" id="MobiDB-lite"/>
    </source>
</evidence>
<dbReference type="GO" id="GO:0007095">
    <property type="term" value="P:mitotic G2 DNA damage checkpoint signaling"/>
    <property type="evidence" value="ECO:0007669"/>
    <property type="project" value="TreeGrafter"/>
</dbReference>
<keyword evidence="2" id="KW-0597">Phosphoprotein</keyword>
<dbReference type="EMBL" id="SRLO01000316">
    <property type="protein sequence ID" value="TNN61346.1"/>
    <property type="molecule type" value="Genomic_DNA"/>
</dbReference>
<dbReference type="AlphaFoldDB" id="A0A4Z2H6I3"/>
<feature type="compositionally biased region" description="Basic and acidic residues" evidence="4">
    <location>
        <begin position="93"/>
        <end position="109"/>
    </location>
</feature>
<comment type="subcellular location">
    <subcellularLocation>
        <location evidence="1">Nucleus</location>
    </subcellularLocation>
</comment>
<dbReference type="GO" id="GO:0005634">
    <property type="term" value="C:nucleus"/>
    <property type="evidence" value="ECO:0007669"/>
    <property type="project" value="UniProtKB-SubCell"/>
</dbReference>
<dbReference type="PANTHER" id="PTHR14396">
    <property type="entry name" value="CLASPIN"/>
    <property type="match status" value="1"/>
</dbReference>
<feature type="compositionally biased region" description="Basic and acidic residues" evidence="4">
    <location>
        <begin position="163"/>
        <end position="182"/>
    </location>
</feature>
<reference evidence="5 6" key="1">
    <citation type="submission" date="2019-03" db="EMBL/GenBank/DDBJ databases">
        <title>First draft genome of Liparis tanakae, snailfish: a comprehensive survey of snailfish specific genes.</title>
        <authorList>
            <person name="Kim W."/>
            <person name="Song I."/>
            <person name="Jeong J.-H."/>
            <person name="Kim D."/>
            <person name="Kim S."/>
            <person name="Ryu S."/>
            <person name="Song J.Y."/>
            <person name="Lee S.K."/>
        </authorList>
    </citation>
    <scope>NUCLEOTIDE SEQUENCE [LARGE SCALE GENOMIC DNA]</scope>
    <source>
        <tissue evidence="5">Muscle</tissue>
    </source>
</reference>
<dbReference type="InterPro" id="IPR024146">
    <property type="entry name" value="Claspin"/>
</dbReference>
<dbReference type="GO" id="GO:0010997">
    <property type="term" value="F:anaphase-promoting complex binding"/>
    <property type="evidence" value="ECO:0007669"/>
    <property type="project" value="TreeGrafter"/>
</dbReference>
<feature type="compositionally biased region" description="Basic residues" evidence="4">
    <location>
        <begin position="150"/>
        <end position="162"/>
    </location>
</feature>
<comment type="caution">
    <text evidence="5">The sequence shown here is derived from an EMBL/GenBank/DDBJ whole genome shotgun (WGS) entry which is preliminary data.</text>
</comment>
<dbReference type="GO" id="GO:0033314">
    <property type="term" value="P:mitotic DNA replication checkpoint signaling"/>
    <property type="evidence" value="ECO:0007669"/>
    <property type="project" value="TreeGrafter"/>
</dbReference>
<protein>
    <submittedName>
        <fullName evidence="5">Claspin</fullName>
    </submittedName>
</protein>
<evidence type="ECO:0000256" key="3">
    <source>
        <dbReference type="ARBA" id="ARBA00023242"/>
    </source>
</evidence>
<organism evidence="5 6">
    <name type="scientific">Liparis tanakae</name>
    <name type="common">Tanaka's snailfish</name>
    <dbReference type="NCBI Taxonomy" id="230148"/>
    <lineage>
        <taxon>Eukaryota</taxon>
        <taxon>Metazoa</taxon>
        <taxon>Chordata</taxon>
        <taxon>Craniata</taxon>
        <taxon>Vertebrata</taxon>
        <taxon>Euteleostomi</taxon>
        <taxon>Actinopterygii</taxon>
        <taxon>Neopterygii</taxon>
        <taxon>Teleostei</taxon>
        <taxon>Neoteleostei</taxon>
        <taxon>Acanthomorphata</taxon>
        <taxon>Eupercaria</taxon>
        <taxon>Perciformes</taxon>
        <taxon>Cottioidei</taxon>
        <taxon>Cottales</taxon>
        <taxon>Liparidae</taxon>
        <taxon>Liparis</taxon>
    </lineage>
</organism>
<proteinExistence type="predicted"/>
<dbReference type="PANTHER" id="PTHR14396:SF10">
    <property type="entry name" value="CLASPIN"/>
    <property type="match status" value="1"/>
</dbReference>
<dbReference type="Proteomes" id="UP000314294">
    <property type="component" value="Unassembled WGS sequence"/>
</dbReference>
<sequence length="267" mass="29741">MSLVVSQQPAEGLPAQVTTESDSDSGMGSPAEEVATETADKRRELPDSDEDEDVTVHRKPLRNAIRDSDSEDEAAADSSVHMAEALVLSASSGEERESGEKEERKDNGTQKKSKRISRAPVDSDDSGPEREQSGGVEEHQKEVKKQAQSTKKREKSQRHREKKEKQSKAVEKLKKKERHSEMNENSALPRALNDSGCLLGDTDLFDTGLDDDEEEEESLEAIRAAVRQKMKKHKVRKQDGGVPISRIRRSCVCISGFVMENLEKSWI</sequence>
<feature type="region of interest" description="Disordered" evidence="4">
    <location>
        <begin position="1"/>
        <end position="195"/>
    </location>
</feature>
<evidence type="ECO:0000256" key="1">
    <source>
        <dbReference type="ARBA" id="ARBA00004123"/>
    </source>
</evidence>
<name>A0A4Z2H6I3_9TELE</name>
<dbReference type="OrthoDB" id="5859781at2759"/>